<accession>A0A4Y7REE9</accession>
<gene>
    <name evidence="1" type="ORF">Psch_00946</name>
</gene>
<dbReference type="RefSeq" id="WP_190239294.1">
    <property type="nucleotide sequence ID" value="NZ_QFGA01000001.1"/>
</dbReference>
<evidence type="ECO:0000313" key="1">
    <source>
        <dbReference type="EMBL" id="TEB07395.1"/>
    </source>
</evidence>
<comment type="caution">
    <text evidence="1">The sequence shown here is derived from an EMBL/GenBank/DDBJ whole genome shotgun (WGS) entry which is preliminary data.</text>
</comment>
<reference evidence="1 2" key="1">
    <citation type="journal article" date="2018" name="Environ. Microbiol.">
        <title>Novel energy conservation strategies and behaviour of Pelotomaculum schinkii driving syntrophic propionate catabolism.</title>
        <authorList>
            <person name="Hidalgo-Ahumada C.A.P."/>
            <person name="Nobu M.K."/>
            <person name="Narihiro T."/>
            <person name="Tamaki H."/>
            <person name="Liu W.T."/>
            <person name="Kamagata Y."/>
            <person name="Stams A.J.M."/>
            <person name="Imachi H."/>
            <person name="Sousa D.Z."/>
        </authorList>
    </citation>
    <scope>NUCLEOTIDE SEQUENCE [LARGE SCALE GENOMIC DNA]</scope>
    <source>
        <strain evidence="1 2">HH</strain>
    </source>
</reference>
<dbReference type="Proteomes" id="UP000298324">
    <property type="component" value="Unassembled WGS sequence"/>
</dbReference>
<keyword evidence="2" id="KW-1185">Reference proteome</keyword>
<dbReference type="AlphaFoldDB" id="A0A4Y7REE9"/>
<evidence type="ECO:0000313" key="2">
    <source>
        <dbReference type="Proteomes" id="UP000298324"/>
    </source>
</evidence>
<proteinExistence type="predicted"/>
<name>A0A4Y7REE9_9FIRM</name>
<protein>
    <submittedName>
        <fullName evidence="1">Uncharacterized protein</fullName>
    </submittedName>
</protein>
<organism evidence="1 2">
    <name type="scientific">Pelotomaculum schinkii</name>
    <dbReference type="NCBI Taxonomy" id="78350"/>
    <lineage>
        <taxon>Bacteria</taxon>
        <taxon>Bacillati</taxon>
        <taxon>Bacillota</taxon>
        <taxon>Clostridia</taxon>
        <taxon>Eubacteriales</taxon>
        <taxon>Desulfotomaculaceae</taxon>
        <taxon>Pelotomaculum</taxon>
    </lineage>
</organism>
<sequence length="196" mass="21199">MSENIVAEGLPTFETVCIEVPKVYDFCFEADRRENICTPLGTCMPSEGATVNCIITSATCTEVSRTTPDATGRANVTFAIVVTYTLEVLCPNGEVDCRFEDLMFTFTKTIVLCAPEGTFTNCEIVSSACVCLILGEQICCNFDLCIIVQSLAIVKLLVPSFGFCTPAMCEQVSPEPPFVCPPTLFPPQCTPVTGSR</sequence>
<dbReference type="EMBL" id="QFGA01000001">
    <property type="protein sequence ID" value="TEB07395.1"/>
    <property type="molecule type" value="Genomic_DNA"/>
</dbReference>